<reference evidence="1 2" key="1">
    <citation type="submission" date="2018-02" db="EMBL/GenBank/DDBJ databases">
        <title>Draft genome of wild Prunus yedoensis var. nudiflora.</title>
        <authorList>
            <person name="Baek S."/>
            <person name="Kim J.-H."/>
            <person name="Choi K."/>
            <person name="Kim G.-B."/>
            <person name="Cho A."/>
            <person name="Jang H."/>
            <person name="Shin C.-H."/>
            <person name="Yu H.-J."/>
            <person name="Mun J.-H."/>
        </authorList>
    </citation>
    <scope>NUCLEOTIDE SEQUENCE [LARGE SCALE GENOMIC DNA]</scope>
    <source>
        <strain evidence="2">cv. Jeju island</strain>
        <tissue evidence="1">Leaf</tissue>
    </source>
</reference>
<comment type="caution">
    <text evidence="1">The sequence shown here is derived from an EMBL/GenBank/DDBJ whole genome shotgun (WGS) entry which is preliminary data.</text>
</comment>
<evidence type="ECO:0000313" key="1">
    <source>
        <dbReference type="EMBL" id="PQQ21423.1"/>
    </source>
</evidence>
<organism evidence="1 2">
    <name type="scientific">Prunus yedoensis var. nudiflora</name>
    <dbReference type="NCBI Taxonomy" id="2094558"/>
    <lineage>
        <taxon>Eukaryota</taxon>
        <taxon>Viridiplantae</taxon>
        <taxon>Streptophyta</taxon>
        <taxon>Embryophyta</taxon>
        <taxon>Tracheophyta</taxon>
        <taxon>Spermatophyta</taxon>
        <taxon>Magnoliopsida</taxon>
        <taxon>eudicotyledons</taxon>
        <taxon>Gunneridae</taxon>
        <taxon>Pentapetalae</taxon>
        <taxon>rosids</taxon>
        <taxon>fabids</taxon>
        <taxon>Rosales</taxon>
        <taxon>Rosaceae</taxon>
        <taxon>Amygdaloideae</taxon>
        <taxon>Amygdaleae</taxon>
        <taxon>Prunus</taxon>
    </lineage>
</organism>
<gene>
    <name evidence="1" type="ORF">Pyn_04590</name>
</gene>
<dbReference type="AlphaFoldDB" id="A0A314ZSS5"/>
<evidence type="ECO:0000313" key="2">
    <source>
        <dbReference type="Proteomes" id="UP000250321"/>
    </source>
</evidence>
<dbReference type="EMBL" id="PJQY01000010">
    <property type="protein sequence ID" value="PQQ21423.1"/>
    <property type="molecule type" value="Genomic_DNA"/>
</dbReference>
<sequence length="61" mass="6218">MPRQQLGLNLPVGLPGLVGPSSCQGWTLRAGGVLGSPGGPSARFGWKAGVALRGPSDMKYI</sequence>
<proteinExistence type="predicted"/>
<keyword evidence="2" id="KW-1185">Reference proteome</keyword>
<name>A0A314ZSS5_PRUYE</name>
<protein>
    <submittedName>
        <fullName evidence="1">Uncharacterized protein</fullName>
    </submittedName>
</protein>
<dbReference type="Proteomes" id="UP000250321">
    <property type="component" value="Unassembled WGS sequence"/>
</dbReference>
<accession>A0A314ZSS5</accession>